<protein>
    <submittedName>
        <fullName evidence="2">Uncharacterized protein</fullName>
    </submittedName>
</protein>
<feature type="compositionally biased region" description="Basic and acidic residues" evidence="1">
    <location>
        <begin position="55"/>
        <end position="70"/>
    </location>
</feature>
<gene>
    <name evidence="2" type="ORF">RDI58_008592</name>
</gene>
<organism evidence="2 3">
    <name type="scientific">Solanum bulbocastanum</name>
    <name type="common">Wild potato</name>
    <dbReference type="NCBI Taxonomy" id="147425"/>
    <lineage>
        <taxon>Eukaryota</taxon>
        <taxon>Viridiplantae</taxon>
        <taxon>Streptophyta</taxon>
        <taxon>Embryophyta</taxon>
        <taxon>Tracheophyta</taxon>
        <taxon>Spermatophyta</taxon>
        <taxon>Magnoliopsida</taxon>
        <taxon>eudicotyledons</taxon>
        <taxon>Gunneridae</taxon>
        <taxon>Pentapetalae</taxon>
        <taxon>asterids</taxon>
        <taxon>lamiids</taxon>
        <taxon>Solanales</taxon>
        <taxon>Solanaceae</taxon>
        <taxon>Solanoideae</taxon>
        <taxon>Solaneae</taxon>
        <taxon>Solanum</taxon>
    </lineage>
</organism>
<proteinExistence type="predicted"/>
<dbReference type="Proteomes" id="UP001371456">
    <property type="component" value="Unassembled WGS sequence"/>
</dbReference>
<dbReference type="EMBL" id="JBANQN010000003">
    <property type="protein sequence ID" value="KAK6795139.1"/>
    <property type="molecule type" value="Genomic_DNA"/>
</dbReference>
<name>A0AAN8TYM1_SOLBU</name>
<comment type="caution">
    <text evidence="2">The sequence shown here is derived from an EMBL/GenBank/DDBJ whole genome shotgun (WGS) entry which is preliminary data.</text>
</comment>
<dbReference type="AlphaFoldDB" id="A0AAN8TYM1"/>
<reference evidence="2 3" key="1">
    <citation type="submission" date="2024-02" db="EMBL/GenBank/DDBJ databases">
        <title>de novo genome assembly of Solanum bulbocastanum strain 11H21.</title>
        <authorList>
            <person name="Hosaka A.J."/>
        </authorList>
    </citation>
    <scope>NUCLEOTIDE SEQUENCE [LARGE SCALE GENOMIC DNA]</scope>
    <source>
        <tissue evidence="2">Young leaves</tissue>
    </source>
</reference>
<accession>A0AAN8TYM1</accession>
<sequence length="70" mass="8193">MSKLYKEKFLNLVSKLEEKNTITTFMLSAEQFFESKRKEVEQGSEKQGVQAVDVTMDRSNDQSKEFVPER</sequence>
<evidence type="ECO:0000313" key="2">
    <source>
        <dbReference type="EMBL" id="KAK6795139.1"/>
    </source>
</evidence>
<evidence type="ECO:0000256" key="1">
    <source>
        <dbReference type="SAM" id="MobiDB-lite"/>
    </source>
</evidence>
<keyword evidence="3" id="KW-1185">Reference proteome</keyword>
<feature type="region of interest" description="Disordered" evidence="1">
    <location>
        <begin position="39"/>
        <end position="70"/>
    </location>
</feature>
<evidence type="ECO:0000313" key="3">
    <source>
        <dbReference type="Proteomes" id="UP001371456"/>
    </source>
</evidence>